<dbReference type="Proteomes" id="UP001204798">
    <property type="component" value="Unassembled WGS sequence"/>
</dbReference>
<dbReference type="Gene3D" id="3.90.226.10">
    <property type="entry name" value="2-enoyl-CoA Hydratase, Chain A, domain 1"/>
    <property type="match status" value="1"/>
</dbReference>
<comment type="subcellular location">
    <subcellularLocation>
        <location evidence="10">Cytoplasm</location>
    </subcellularLocation>
</comment>
<evidence type="ECO:0000313" key="13">
    <source>
        <dbReference type="Proteomes" id="UP001204798"/>
    </source>
</evidence>
<proteinExistence type="inferred from homology"/>
<dbReference type="PANTHER" id="PTHR42853:SF3">
    <property type="entry name" value="ACETYL-COENZYME A CARBOXYLASE CARBOXYL TRANSFERASE SUBUNIT ALPHA, CHLOROPLASTIC"/>
    <property type="match status" value="1"/>
</dbReference>
<dbReference type="RefSeq" id="WP_259093907.1">
    <property type="nucleotide sequence ID" value="NZ_CP130454.1"/>
</dbReference>
<evidence type="ECO:0000313" key="12">
    <source>
        <dbReference type="EMBL" id="MCS3918275.1"/>
    </source>
</evidence>
<keyword evidence="5 10" id="KW-0276">Fatty acid metabolism</keyword>
<keyword evidence="7 10" id="KW-0443">Lipid metabolism</keyword>
<keyword evidence="13" id="KW-1185">Reference proteome</keyword>
<dbReference type="InterPro" id="IPR001095">
    <property type="entry name" value="Acetyl_CoA_COase_a_su"/>
</dbReference>
<dbReference type="PANTHER" id="PTHR42853">
    <property type="entry name" value="ACETYL-COENZYME A CARBOXYLASE CARBOXYL TRANSFERASE SUBUNIT ALPHA"/>
    <property type="match status" value="1"/>
</dbReference>
<evidence type="ECO:0000256" key="2">
    <source>
        <dbReference type="ARBA" id="ARBA00022516"/>
    </source>
</evidence>
<dbReference type="HAMAP" id="MF_00823">
    <property type="entry name" value="AcetylCoA_CT_alpha"/>
    <property type="match status" value="1"/>
</dbReference>
<evidence type="ECO:0000256" key="4">
    <source>
        <dbReference type="ARBA" id="ARBA00022741"/>
    </source>
</evidence>
<evidence type="ECO:0000256" key="7">
    <source>
        <dbReference type="ARBA" id="ARBA00023098"/>
    </source>
</evidence>
<evidence type="ECO:0000259" key="11">
    <source>
        <dbReference type="PROSITE" id="PS50989"/>
    </source>
</evidence>
<keyword evidence="8 10" id="KW-0275">Fatty acid biosynthesis</keyword>
<sequence>MNQTFLPFEQEIVELEERIQRLRESGDEMQATQLEIELKRRLQSLSPYERVLLARHPQRPYSLDYINAIFDEFIELHGDRLYGDDPAIVGGLAWLDGQPVVIVGQQKGRDPQERVRRNFGMPHPEGYRKALRLMQLAEKWRKPLITFVDTPGAACLDEDEARNICGAIANCQMFMAGMTVPNIAVIIGEGGSGGAIALAVANRVLMLENATYSVIQPESCAAIIWRDEKLAPKAAEALRLTAQDALQLGVIDEIIPEPLGGAHRNPLEAAINVKEALLRHLAELKQMSPEELREQRYRKFRSMGVFAEA</sequence>
<keyword evidence="4 10" id="KW-0547">Nucleotide-binding</keyword>
<evidence type="ECO:0000256" key="8">
    <source>
        <dbReference type="ARBA" id="ARBA00023160"/>
    </source>
</evidence>
<evidence type="ECO:0000256" key="10">
    <source>
        <dbReference type="HAMAP-Rule" id="MF_00823"/>
    </source>
</evidence>
<dbReference type="PROSITE" id="PS50989">
    <property type="entry name" value="COA_CT_CTER"/>
    <property type="match status" value="1"/>
</dbReference>
<dbReference type="GO" id="GO:0016740">
    <property type="term" value="F:transferase activity"/>
    <property type="evidence" value="ECO:0007669"/>
    <property type="project" value="UniProtKB-KW"/>
</dbReference>
<evidence type="ECO:0000256" key="3">
    <source>
        <dbReference type="ARBA" id="ARBA00022679"/>
    </source>
</evidence>
<comment type="similarity">
    <text evidence="10">Belongs to the AccA family.</text>
</comment>
<protein>
    <recommendedName>
        <fullName evidence="10">Acetyl-coenzyme A carboxylase carboxyl transferase subunit alpha</fullName>
        <shortName evidence="10">ACCase subunit alpha</shortName>
        <shortName evidence="10">Acetyl-CoA carboxylase carboxyltransferase subunit alpha</shortName>
        <ecNumber evidence="10">2.1.3.15</ecNumber>
    </recommendedName>
</protein>
<comment type="pathway">
    <text evidence="1 10">Lipid metabolism; malonyl-CoA biosynthesis; malonyl-CoA from acetyl-CoA: step 1/1.</text>
</comment>
<dbReference type="PRINTS" id="PR01069">
    <property type="entry name" value="ACCCTRFRASEA"/>
</dbReference>
<comment type="catalytic activity">
    <reaction evidence="9 10">
        <text>N(6)-carboxybiotinyl-L-lysyl-[protein] + acetyl-CoA = N(6)-biotinyl-L-lysyl-[protein] + malonyl-CoA</text>
        <dbReference type="Rhea" id="RHEA:54728"/>
        <dbReference type="Rhea" id="RHEA-COMP:10505"/>
        <dbReference type="Rhea" id="RHEA-COMP:10506"/>
        <dbReference type="ChEBI" id="CHEBI:57288"/>
        <dbReference type="ChEBI" id="CHEBI:57384"/>
        <dbReference type="ChEBI" id="CHEBI:83144"/>
        <dbReference type="ChEBI" id="CHEBI:83145"/>
        <dbReference type="EC" id="2.1.3.15"/>
    </reaction>
</comment>
<dbReference type="GO" id="GO:0003989">
    <property type="term" value="F:acetyl-CoA carboxylase activity"/>
    <property type="evidence" value="ECO:0007669"/>
    <property type="project" value="UniProtKB-EC"/>
</dbReference>
<comment type="subunit">
    <text evidence="10">Acetyl-CoA carboxylase is a heterohexamer composed of biotin carboxyl carrier protein (AccB), biotin carboxylase (AccC) and two subunits each of ACCase subunit alpha (AccA) and ACCase subunit beta (AccD).</text>
</comment>
<keyword evidence="3 10" id="KW-0808">Transferase</keyword>
<dbReference type="InterPro" id="IPR029045">
    <property type="entry name" value="ClpP/crotonase-like_dom_sf"/>
</dbReference>
<feature type="domain" description="CoA carboxyltransferase C-terminal" evidence="11">
    <location>
        <begin position="37"/>
        <end position="283"/>
    </location>
</feature>
<evidence type="ECO:0000256" key="9">
    <source>
        <dbReference type="ARBA" id="ARBA00049152"/>
    </source>
</evidence>
<dbReference type="NCBIfam" id="NF004344">
    <property type="entry name" value="PRK05724.1"/>
    <property type="match status" value="1"/>
</dbReference>
<dbReference type="EC" id="2.1.3.15" evidence="10"/>
<comment type="caution">
    <text evidence="12">The sequence shown here is derived from an EMBL/GenBank/DDBJ whole genome shotgun (WGS) entry which is preliminary data.</text>
</comment>
<keyword evidence="10" id="KW-0963">Cytoplasm</keyword>
<evidence type="ECO:0000256" key="5">
    <source>
        <dbReference type="ARBA" id="ARBA00022832"/>
    </source>
</evidence>
<evidence type="ECO:0000256" key="1">
    <source>
        <dbReference type="ARBA" id="ARBA00004956"/>
    </source>
</evidence>
<accession>A0ABT2EJZ6</accession>
<evidence type="ECO:0000256" key="6">
    <source>
        <dbReference type="ARBA" id="ARBA00022840"/>
    </source>
</evidence>
<keyword evidence="2 10" id="KW-0444">Lipid biosynthesis</keyword>
<dbReference type="NCBIfam" id="TIGR00513">
    <property type="entry name" value="accA"/>
    <property type="match status" value="1"/>
</dbReference>
<keyword evidence="12" id="KW-0436">Ligase</keyword>
<dbReference type="NCBIfam" id="NF041504">
    <property type="entry name" value="AccA_sub"/>
    <property type="match status" value="1"/>
</dbReference>
<name>A0ABT2EJZ6_9BACT</name>
<organism evidence="12 13">
    <name type="scientific">Candidatus Fervidibacter sacchari</name>
    <dbReference type="NCBI Taxonomy" id="1448929"/>
    <lineage>
        <taxon>Bacteria</taxon>
        <taxon>Candidatus Fervidibacterota</taxon>
        <taxon>Candidatus Fervidibacter</taxon>
    </lineage>
</organism>
<dbReference type="SUPFAM" id="SSF52096">
    <property type="entry name" value="ClpP/crotonase"/>
    <property type="match status" value="1"/>
</dbReference>
<dbReference type="Pfam" id="PF03255">
    <property type="entry name" value="ACCA"/>
    <property type="match status" value="1"/>
</dbReference>
<comment type="function">
    <text evidence="10">Component of the acetyl coenzyme A carboxylase (ACC) complex. First, biotin carboxylase catalyzes the carboxylation of biotin on its carrier protein (BCCP) and then the CO(2) group is transferred by the carboxyltransferase to acetyl-CoA to form malonyl-CoA.</text>
</comment>
<keyword evidence="6 10" id="KW-0067">ATP-binding</keyword>
<reference evidence="12 13" key="1">
    <citation type="submission" date="2022-08" db="EMBL/GenBank/DDBJ databases">
        <title>Bacterial and archaeal communities from various locations to study Microbial Dark Matter (Phase II).</title>
        <authorList>
            <person name="Stepanauskas R."/>
        </authorList>
    </citation>
    <scope>NUCLEOTIDE SEQUENCE [LARGE SCALE GENOMIC DNA]</scope>
    <source>
        <strain evidence="12 13">PD1</strain>
    </source>
</reference>
<dbReference type="InterPro" id="IPR011763">
    <property type="entry name" value="COA_CT_C"/>
</dbReference>
<dbReference type="EMBL" id="JANUCP010000001">
    <property type="protein sequence ID" value="MCS3918275.1"/>
    <property type="molecule type" value="Genomic_DNA"/>
</dbReference>
<gene>
    <name evidence="10" type="primary">accA</name>
    <name evidence="12" type="ORF">M2350_000672</name>
</gene>